<keyword evidence="2" id="KW-0808">Transferase</keyword>
<comment type="caution">
    <text evidence="2">The sequence shown here is derived from an EMBL/GenBank/DDBJ whole genome shotgun (WGS) entry which is preliminary data.</text>
</comment>
<protein>
    <submittedName>
        <fullName evidence="2">Aminoglycoside phosphotransferase family protein</fullName>
        <ecNumber evidence="2">2.7.1.-</ecNumber>
    </submittedName>
</protein>
<evidence type="ECO:0000259" key="1">
    <source>
        <dbReference type="Pfam" id="PF01636"/>
    </source>
</evidence>
<dbReference type="Proteomes" id="UP001597214">
    <property type="component" value="Unassembled WGS sequence"/>
</dbReference>
<accession>A0ABW4LWD3</accession>
<evidence type="ECO:0000313" key="3">
    <source>
        <dbReference type="Proteomes" id="UP001597214"/>
    </source>
</evidence>
<evidence type="ECO:0000313" key="2">
    <source>
        <dbReference type="EMBL" id="MFD1738732.1"/>
    </source>
</evidence>
<name>A0ABW4LWD3_9BACI</name>
<reference evidence="3" key="1">
    <citation type="journal article" date="2019" name="Int. J. Syst. Evol. Microbiol.">
        <title>The Global Catalogue of Microorganisms (GCM) 10K type strain sequencing project: providing services to taxonomists for standard genome sequencing and annotation.</title>
        <authorList>
            <consortium name="The Broad Institute Genomics Platform"/>
            <consortium name="The Broad Institute Genome Sequencing Center for Infectious Disease"/>
            <person name="Wu L."/>
            <person name="Ma J."/>
        </authorList>
    </citation>
    <scope>NUCLEOTIDE SEQUENCE [LARGE SCALE GENOMIC DNA]</scope>
    <source>
        <strain evidence="3">CCUG 49339</strain>
    </source>
</reference>
<keyword evidence="3" id="KW-1185">Reference proteome</keyword>
<proteinExistence type="predicted"/>
<dbReference type="SUPFAM" id="SSF56112">
    <property type="entry name" value="Protein kinase-like (PK-like)"/>
    <property type="match status" value="1"/>
</dbReference>
<dbReference type="Gene3D" id="3.90.1200.10">
    <property type="match status" value="1"/>
</dbReference>
<feature type="domain" description="Aminoglycoside phosphotransferase" evidence="1">
    <location>
        <begin position="23"/>
        <end position="222"/>
    </location>
</feature>
<dbReference type="EC" id="2.7.1.-" evidence="2"/>
<dbReference type="EMBL" id="JBHUEM010000046">
    <property type="protein sequence ID" value="MFD1738732.1"/>
    <property type="molecule type" value="Genomic_DNA"/>
</dbReference>
<dbReference type="Pfam" id="PF01636">
    <property type="entry name" value="APH"/>
    <property type="match status" value="1"/>
</dbReference>
<sequence length="285" mass="33376">MEITQIIDYLIHHYKIGTISNFQPLIGGTVSELYLLTTYHNDRYVVKMNHPEVIKTEDRFLTCYKDLSLLPSHFYTDSNYRYIVYSYIEGSTNYPHRNKQEMLKIVVEELINQYEVVHDAKGWGFADEVSESWQSFLMSRVQEASTLVNSYLEQNDYTLVQHLVQTSELNQETVPYLLHGDCGVHNFIFLDGKISGVIDPTAVYGHPLYDLVYAFFSSPDELTKEAFDFAFGHFKFKDNANSNNYGEVLIGLYLRLSTCIKHHPHDLENYLKAWNYWIEIFRNDK</sequence>
<dbReference type="RefSeq" id="WP_377929951.1">
    <property type="nucleotide sequence ID" value="NZ_JBHUEM010000046.1"/>
</dbReference>
<dbReference type="InterPro" id="IPR011009">
    <property type="entry name" value="Kinase-like_dom_sf"/>
</dbReference>
<organism evidence="2 3">
    <name type="scientific">Bacillus salitolerans</name>
    <dbReference type="NCBI Taxonomy" id="1437434"/>
    <lineage>
        <taxon>Bacteria</taxon>
        <taxon>Bacillati</taxon>
        <taxon>Bacillota</taxon>
        <taxon>Bacilli</taxon>
        <taxon>Bacillales</taxon>
        <taxon>Bacillaceae</taxon>
        <taxon>Bacillus</taxon>
    </lineage>
</organism>
<gene>
    <name evidence="2" type="ORF">ACFSCX_19635</name>
</gene>
<dbReference type="GO" id="GO:0016740">
    <property type="term" value="F:transferase activity"/>
    <property type="evidence" value="ECO:0007669"/>
    <property type="project" value="UniProtKB-KW"/>
</dbReference>
<dbReference type="InterPro" id="IPR002575">
    <property type="entry name" value="Aminoglycoside_PTrfase"/>
</dbReference>